<feature type="transmembrane region" description="Helical" evidence="2">
    <location>
        <begin position="112"/>
        <end position="136"/>
    </location>
</feature>
<dbReference type="SUPFAM" id="SSF47923">
    <property type="entry name" value="Ypt/Rab-GAP domain of gyp1p"/>
    <property type="match status" value="1"/>
</dbReference>
<feature type="transmembrane region" description="Helical" evidence="2">
    <location>
        <begin position="6"/>
        <end position="26"/>
    </location>
</feature>
<proteinExistence type="predicted"/>
<dbReference type="Pfam" id="PF00566">
    <property type="entry name" value="RabGAP-TBC"/>
    <property type="match status" value="1"/>
</dbReference>
<dbReference type="AlphaFoldDB" id="A0AAD7ZM27"/>
<keyword evidence="2" id="KW-0812">Transmembrane</keyword>
<feature type="non-terminal residue" evidence="4">
    <location>
        <position position="410"/>
    </location>
</feature>
<dbReference type="Gene3D" id="1.10.472.80">
    <property type="entry name" value="Ypt/Rab-GAP domain of gyp1p, domain 3"/>
    <property type="match status" value="1"/>
</dbReference>
<evidence type="ECO:0000256" key="2">
    <source>
        <dbReference type="SAM" id="Phobius"/>
    </source>
</evidence>
<comment type="caution">
    <text evidence="4">The sequence shown here is derived from an EMBL/GenBank/DDBJ whole genome shotgun (WGS) entry which is preliminary data.</text>
</comment>
<dbReference type="PROSITE" id="PS50086">
    <property type="entry name" value="TBC_RABGAP"/>
    <property type="match status" value="1"/>
</dbReference>
<evidence type="ECO:0000256" key="1">
    <source>
        <dbReference type="ARBA" id="ARBA00022468"/>
    </source>
</evidence>
<dbReference type="FunFam" id="1.10.472.80:FF:000015">
    <property type="entry name" value="TBC domain-containing protein kinase-like protein"/>
    <property type="match status" value="1"/>
</dbReference>
<feature type="domain" description="Rab-GAP TBC" evidence="3">
    <location>
        <begin position="1"/>
        <end position="243"/>
    </location>
</feature>
<dbReference type="GO" id="GO:0005096">
    <property type="term" value="F:GTPase activator activity"/>
    <property type="evidence" value="ECO:0007669"/>
    <property type="project" value="UniProtKB-KW"/>
</dbReference>
<accession>A0AAD7ZM27</accession>
<keyword evidence="1" id="KW-0343">GTPase activation</keyword>
<dbReference type="PANTHER" id="PTHR22957">
    <property type="entry name" value="TBC1 DOMAIN FAMILY MEMBER GTPASE-ACTIVATING PROTEIN"/>
    <property type="match status" value="1"/>
</dbReference>
<dbReference type="EMBL" id="JASPKZ010007628">
    <property type="protein sequence ID" value="KAJ9583279.1"/>
    <property type="molecule type" value="Genomic_DNA"/>
</dbReference>
<organism evidence="4 5">
    <name type="scientific">Diploptera punctata</name>
    <name type="common">Pacific beetle cockroach</name>
    <dbReference type="NCBI Taxonomy" id="6984"/>
    <lineage>
        <taxon>Eukaryota</taxon>
        <taxon>Metazoa</taxon>
        <taxon>Ecdysozoa</taxon>
        <taxon>Arthropoda</taxon>
        <taxon>Hexapoda</taxon>
        <taxon>Insecta</taxon>
        <taxon>Pterygota</taxon>
        <taxon>Neoptera</taxon>
        <taxon>Polyneoptera</taxon>
        <taxon>Dictyoptera</taxon>
        <taxon>Blattodea</taxon>
        <taxon>Blaberoidea</taxon>
        <taxon>Blaberidae</taxon>
        <taxon>Diplopterinae</taxon>
        <taxon>Diploptera</taxon>
    </lineage>
</organism>
<keyword evidence="2" id="KW-0472">Membrane</keyword>
<dbReference type="PANTHER" id="PTHR22957:SF168">
    <property type="entry name" value="TBC DOMAIN-CONTAINING PROTEIN KINASE-LIKE PROTEIN"/>
    <property type="match status" value="1"/>
</dbReference>
<evidence type="ECO:0000313" key="5">
    <source>
        <dbReference type="Proteomes" id="UP001233999"/>
    </source>
</evidence>
<dbReference type="InterPro" id="IPR035969">
    <property type="entry name" value="Rab-GAP_TBC_sf"/>
</dbReference>
<sequence>VFIFLLVAIADKTYCIILFFLFFIFLHFVKMSKHHSTFCIFIRQALIFIYSIIAGVGGDNIEETLCVSLWRYVNTAGLFSRLSIFSFAELCNQTWFVWNLEVHGSIASRRPVLCRFLVIFFFLLSIFIVGVLTFLLCHRLDSLCAPFLYLNFNNEAQAYACLSSFIPKYLHNFFLKDNSSVIQEYLAKFSHLIAFHDPALANHLSGINFIPELFAIPWFLTMFSHVFPLHKIFHLWDKLLLGDASFPLYVGLAILQQLRDTLLSSGFNECILLFSDLPVPMLIFILFISQITPQRKMSIPLLSYNFPHFSKMSIVFSLEMLGNSETTSKETNMLVIKPPPIFSGQGQVYSCGQTSPHTFFNSPHDHLYVVPGSGDYCLIASSITTGTGRSNYNTINRPKFKHMISLTSRG</sequence>
<feature type="transmembrane region" description="Helical" evidence="2">
    <location>
        <begin position="38"/>
        <end position="58"/>
    </location>
</feature>
<gene>
    <name evidence="4" type="ORF">L9F63_022375</name>
</gene>
<name>A0AAD7ZM27_DIPPU</name>
<feature type="non-terminal residue" evidence="4">
    <location>
        <position position="1"/>
    </location>
</feature>
<evidence type="ECO:0000259" key="3">
    <source>
        <dbReference type="PROSITE" id="PS50086"/>
    </source>
</evidence>
<dbReference type="Proteomes" id="UP001233999">
    <property type="component" value="Unassembled WGS sequence"/>
</dbReference>
<feature type="transmembrane region" description="Helical" evidence="2">
    <location>
        <begin position="78"/>
        <end position="100"/>
    </location>
</feature>
<dbReference type="InterPro" id="IPR000195">
    <property type="entry name" value="Rab-GAP-TBC_dom"/>
</dbReference>
<evidence type="ECO:0000313" key="4">
    <source>
        <dbReference type="EMBL" id="KAJ9583279.1"/>
    </source>
</evidence>
<reference evidence="4" key="1">
    <citation type="journal article" date="2023" name="IScience">
        <title>Live-bearing cockroach genome reveals convergent evolutionary mechanisms linked to viviparity in insects and beyond.</title>
        <authorList>
            <person name="Fouks B."/>
            <person name="Harrison M.C."/>
            <person name="Mikhailova A.A."/>
            <person name="Marchal E."/>
            <person name="English S."/>
            <person name="Carruthers M."/>
            <person name="Jennings E.C."/>
            <person name="Chiamaka E.L."/>
            <person name="Frigard R.A."/>
            <person name="Pippel M."/>
            <person name="Attardo G.M."/>
            <person name="Benoit J.B."/>
            <person name="Bornberg-Bauer E."/>
            <person name="Tobe S.S."/>
        </authorList>
    </citation>
    <scope>NUCLEOTIDE SEQUENCE</scope>
    <source>
        <strain evidence="4">Stay&amp;Tobe</strain>
    </source>
</reference>
<keyword evidence="2" id="KW-1133">Transmembrane helix</keyword>
<reference evidence="4" key="2">
    <citation type="submission" date="2023-05" db="EMBL/GenBank/DDBJ databases">
        <authorList>
            <person name="Fouks B."/>
        </authorList>
    </citation>
    <scope>NUCLEOTIDE SEQUENCE</scope>
    <source>
        <strain evidence="4">Stay&amp;Tobe</strain>
        <tissue evidence="4">Testes</tissue>
    </source>
</reference>
<protein>
    <recommendedName>
        <fullName evidence="3">Rab-GAP TBC domain-containing protein</fullName>
    </recommendedName>
</protein>
<keyword evidence="5" id="KW-1185">Reference proteome</keyword>
<dbReference type="SMART" id="SM00164">
    <property type="entry name" value="TBC"/>
    <property type="match status" value="1"/>
</dbReference>